<evidence type="ECO:0000313" key="12">
    <source>
        <dbReference type="Proteomes" id="UP001589783"/>
    </source>
</evidence>
<feature type="domain" description="Nudix hydrolase" evidence="10">
    <location>
        <begin position="155"/>
        <end position="281"/>
    </location>
</feature>
<comment type="cofactor">
    <cofactor evidence="2">
        <name>Zn(2+)</name>
        <dbReference type="ChEBI" id="CHEBI:29105"/>
    </cofactor>
</comment>
<dbReference type="GO" id="GO:0016787">
    <property type="term" value="F:hydrolase activity"/>
    <property type="evidence" value="ECO:0007669"/>
    <property type="project" value="UniProtKB-KW"/>
</dbReference>
<dbReference type="Pfam" id="PF09296">
    <property type="entry name" value="NUDIX-like"/>
    <property type="match status" value="1"/>
</dbReference>
<dbReference type="InterPro" id="IPR049734">
    <property type="entry name" value="NudC-like_C"/>
</dbReference>
<evidence type="ECO:0000256" key="3">
    <source>
        <dbReference type="ARBA" id="ARBA00009595"/>
    </source>
</evidence>
<organism evidence="11 12">
    <name type="scientific">Gordonia phosphorivorans</name>
    <dbReference type="NCBI Taxonomy" id="1056982"/>
    <lineage>
        <taxon>Bacteria</taxon>
        <taxon>Bacillati</taxon>
        <taxon>Actinomycetota</taxon>
        <taxon>Actinomycetes</taxon>
        <taxon>Mycobacteriales</taxon>
        <taxon>Gordoniaceae</taxon>
        <taxon>Gordonia</taxon>
    </lineage>
</organism>
<keyword evidence="7" id="KW-0460">Magnesium</keyword>
<comment type="similarity">
    <text evidence="3">Belongs to the Nudix hydrolase family. NudC subfamily.</text>
</comment>
<dbReference type="InterPro" id="IPR050241">
    <property type="entry name" value="NAD-cap_RNA_hydrolase_NudC"/>
</dbReference>
<dbReference type="InterPro" id="IPR015797">
    <property type="entry name" value="NUDIX_hydrolase-like_dom_sf"/>
</dbReference>
<proteinExistence type="inferred from homology"/>
<dbReference type="InterPro" id="IPR000086">
    <property type="entry name" value="NUDIX_hydrolase_dom"/>
</dbReference>
<evidence type="ECO:0000259" key="10">
    <source>
        <dbReference type="PROSITE" id="PS51462"/>
    </source>
</evidence>
<comment type="cofactor">
    <cofactor evidence="1">
        <name>Mg(2+)</name>
        <dbReference type="ChEBI" id="CHEBI:18420"/>
    </cofactor>
</comment>
<name>A0ABV6H5A2_9ACTN</name>
<dbReference type="PANTHER" id="PTHR42904">
    <property type="entry name" value="NUDIX HYDROLASE, NUDC SUBFAMILY"/>
    <property type="match status" value="1"/>
</dbReference>
<evidence type="ECO:0000256" key="7">
    <source>
        <dbReference type="ARBA" id="ARBA00022842"/>
    </source>
</evidence>
<dbReference type="InterPro" id="IPR015375">
    <property type="entry name" value="NADH_PPase-like_N"/>
</dbReference>
<dbReference type="InterPro" id="IPR020084">
    <property type="entry name" value="NUDIX_hydrolase_CS"/>
</dbReference>
<dbReference type="EC" id="3.6.1.22" evidence="4"/>
<dbReference type="SUPFAM" id="SSF55811">
    <property type="entry name" value="Nudix"/>
    <property type="match status" value="1"/>
</dbReference>
<evidence type="ECO:0000256" key="6">
    <source>
        <dbReference type="ARBA" id="ARBA00022801"/>
    </source>
</evidence>
<keyword evidence="8" id="KW-0520">NAD</keyword>
<evidence type="ECO:0000256" key="4">
    <source>
        <dbReference type="ARBA" id="ARBA00012381"/>
    </source>
</evidence>
<dbReference type="PANTHER" id="PTHR42904:SF6">
    <property type="entry name" value="NAD-CAPPED RNA HYDROLASE NUDT12"/>
    <property type="match status" value="1"/>
</dbReference>
<dbReference type="Pfam" id="PF00293">
    <property type="entry name" value="NUDIX"/>
    <property type="match status" value="1"/>
</dbReference>
<keyword evidence="12" id="KW-1185">Reference proteome</keyword>
<evidence type="ECO:0000256" key="9">
    <source>
        <dbReference type="ARBA" id="ARBA00023679"/>
    </source>
</evidence>
<dbReference type="EMBL" id="JBHLWV010000012">
    <property type="protein sequence ID" value="MFC0314061.1"/>
    <property type="molecule type" value="Genomic_DNA"/>
</dbReference>
<evidence type="ECO:0000256" key="5">
    <source>
        <dbReference type="ARBA" id="ARBA00022723"/>
    </source>
</evidence>
<dbReference type="NCBIfam" id="NF001299">
    <property type="entry name" value="PRK00241.1"/>
    <property type="match status" value="1"/>
</dbReference>
<dbReference type="RefSeq" id="WP_382361401.1">
    <property type="nucleotide sequence ID" value="NZ_JBHLWV010000012.1"/>
</dbReference>
<dbReference type="Gene3D" id="3.90.79.10">
    <property type="entry name" value="Nucleoside Triphosphate Pyrophosphohydrolase"/>
    <property type="match status" value="1"/>
</dbReference>
<dbReference type="Proteomes" id="UP001589783">
    <property type="component" value="Unassembled WGS sequence"/>
</dbReference>
<keyword evidence="5" id="KW-0479">Metal-binding</keyword>
<evidence type="ECO:0000256" key="8">
    <source>
        <dbReference type="ARBA" id="ARBA00023027"/>
    </source>
</evidence>
<comment type="catalytic activity">
    <reaction evidence="9">
        <text>a 5'-end NAD(+)-phospho-ribonucleoside in mRNA + H2O = a 5'-end phospho-adenosine-phospho-ribonucleoside in mRNA + beta-nicotinamide D-ribonucleotide + 2 H(+)</text>
        <dbReference type="Rhea" id="RHEA:60876"/>
        <dbReference type="Rhea" id="RHEA-COMP:15698"/>
        <dbReference type="Rhea" id="RHEA-COMP:15719"/>
        <dbReference type="ChEBI" id="CHEBI:14649"/>
        <dbReference type="ChEBI" id="CHEBI:15377"/>
        <dbReference type="ChEBI" id="CHEBI:15378"/>
        <dbReference type="ChEBI" id="CHEBI:144029"/>
        <dbReference type="ChEBI" id="CHEBI:144051"/>
    </reaction>
    <physiologicalReaction direction="left-to-right" evidence="9">
        <dbReference type="Rhea" id="RHEA:60877"/>
    </physiologicalReaction>
</comment>
<dbReference type="PROSITE" id="PS00893">
    <property type="entry name" value="NUDIX_BOX"/>
    <property type="match status" value="1"/>
</dbReference>
<evidence type="ECO:0000256" key="2">
    <source>
        <dbReference type="ARBA" id="ARBA00001947"/>
    </source>
</evidence>
<comment type="caution">
    <text evidence="11">The sequence shown here is derived from an EMBL/GenBank/DDBJ whole genome shotgun (WGS) entry which is preliminary data.</text>
</comment>
<accession>A0ABV6H5A2</accession>
<evidence type="ECO:0000313" key="11">
    <source>
        <dbReference type="EMBL" id="MFC0314061.1"/>
    </source>
</evidence>
<dbReference type="PROSITE" id="PS51462">
    <property type="entry name" value="NUDIX"/>
    <property type="match status" value="1"/>
</dbReference>
<evidence type="ECO:0000256" key="1">
    <source>
        <dbReference type="ARBA" id="ARBA00001946"/>
    </source>
</evidence>
<sequence>MASFSFQTPPLLSQAAFDRADQLRGDAERLAAGWARAQVLLVDDRGRYPVDAGGALRWVPAVELDAQPVTEAIFLGVLGDVDLWALRRGEVAEPLGEPRSGAHLLSPDEAGLVATALGLLNWHRSSSFSPLDGSPTTSDRSGWVRRAADGTEEYPRTDPAVIMVVHDGSDAILLGRQHAWPRPWFSTLAGFVEPGESLEQCVVREVAEEAGIVAHSPLYIGSQPWPFPRSLMLGFEVTADPAQPLELVDGELAEAQWFTRDQVREALAREADWGSAAAETALMLPPSVSIARSLITSWAMARTRPLEWSVWPI</sequence>
<reference evidence="11 12" key="1">
    <citation type="submission" date="2024-09" db="EMBL/GenBank/DDBJ databases">
        <authorList>
            <person name="Sun Q."/>
            <person name="Mori K."/>
        </authorList>
    </citation>
    <scope>NUCLEOTIDE SEQUENCE [LARGE SCALE GENOMIC DNA]</scope>
    <source>
        <strain evidence="11 12">CCM 7957</strain>
    </source>
</reference>
<dbReference type="CDD" id="cd03429">
    <property type="entry name" value="NUDIX_NADH_pyrophosphatase_Nudt13"/>
    <property type="match status" value="1"/>
</dbReference>
<gene>
    <name evidence="11" type="primary">nudC</name>
    <name evidence="11" type="ORF">ACFFJD_04220</name>
</gene>
<keyword evidence="6 11" id="KW-0378">Hydrolase</keyword>
<dbReference type="Gene3D" id="3.90.79.20">
    <property type="match status" value="1"/>
</dbReference>
<protein>
    <recommendedName>
        <fullName evidence="4">NAD(+) diphosphatase</fullName>
        <ecNumber evidence="4">3.6.1.22</ecNumber>
    </recommendedName>
</protein>